<evidence type="ECO:0000313" key="6">
    <source>
        <dbReference type="EMBL" id="RDB26342.1"/>
    </source>
</evidence>
<keyword evidence="2 3" id="KW-0040">ANK repeat</keyword>
<keyword evidence="7" id="KW-1185">Reference proteome</keyword>
<dbReference type="InParanoid" id="A0A369JYD7"/>
<dbReference type="InterPro" id="IPR051165">
    <property type="entry name" value="Multifunctional_ANK_Repeat"/>
</dbReference>
<dbReference type="AlphaFoldDB" id="A0A369JYD7"/>
<evidence type="ECO:0000256" key="3">
    <source>
        <dbReference type="PROSITE-ProRule" id="PRU00023"/>
    </source>
</evidence>
<evidence type="ECO:0000256" key="2">
    <source>
        <dbReference type="ARBA" id="ARBA00023043"/>
    </source>
</evidence>
<name>A0A369JYD7_HYPMA</name>
<dbReference type="EMBL" id="LUEZ02000040">
    <property type="protein sequence ID" value="RDB26342.1"/>
    <property type="molecule type" value="Genomic_DNA"/>
</dbReference>
<feature type="region of interest" description="Disordered" evidence="5">
    <location>
        <begin position="568"/>
        <end position="596"/>
    </location>
</feature>
<sequence>MEYHRHSFDHFGLHGAATAGDDEGIAHAFDKGANVNGLDSAGRTALMCAVAGDHWQNIDASDASFMTPKRLNTIRMLLRHPKTSLFTLNTPQTSMNGVIPLGMAAWLNMEEVVRLLLEESSDAVSVDGMDAHGATALMYAARDGGLRVVQLLLSHGARPDFRDCNHRTSIQFSLVHPQILWLCESILRRHRWRESQSADRNKLFAGSEDLLDLAYSALPSDSLEPPPLSVFTSQATSRLTDTLISSIASSDLSFLRSLLFSPALPTSSPPALYPMSAPILVNRPDANGWSPIHHCVAAPSPCIDILDALYCAGAEVALFTTHEHFTPLHILARSGFMSSHLEDVEHSLSLYHFIVHLLRDLRAPLSARDKNDETCIHVAAEHGQCINLLILLLEFDTTGSIRELRNSRGLTALEVSKPEFRAAFGPDAEKLRSASSLSTRTIRPVGSFASLISFSEWKPVVYDDTISLCSPLDLDIEESTHQLLFNLRTTSPTIAHRNDADHIVHLNTLLAEARHLSQGIIRQFRARVEEASKELRELRTNSDKVHTLLELVTRAAVEKLGERGFDTCRRRRQRDSEDSQTTMFNQSSRSTSTTSIAKSNCLDDTHKSVATQTVLFDLLHKHASPSGGGRSVTWADWLDGLVSSSNTTDPSTYSTHLASLAQVERELTRHREKMAAWDADWNELASPGMDVKLKQLMKKHKKLEDKIRELDSADLKKKDGINGSGGTRTKLKAWIKRIITTPQQQQERPSRMEIVYELDEHGCAVGRQARSAEDLLADGAAGAYAAEEFVDQEEDGDVDDAFDSRIDGALRTSNVVLNASKRDLGTIEEYLDAAEQFIINANQSISRAERVVKKAVKKRETMIEDLRAAAAGHSSSESLSSSLGTPGALGYNLLSLRPSVSSLSSVYSTHSSIAPTLMENDDDDTRAVRRLLLRKIEAGVVGAWDEMDRVLAWQRIVKEAVRGVKRRAYL</sequence>
<proteinExistence type="predicted"/>
<dbReference type="SUPFAM" id="SSF48403">
    <property type="entry name" value="Ankyrin repeat"/>
    <property type="match status" value="2"/>
</dbReference>
<gene>
    <name evidence="6" type="primary">XBAT33</name>
    <name evidence="6" type="ORF">Hypma_006359</name>
</gene>
<accession>A0A369JYD7</accession>
<dbReference type="InterPro" id="IPR002110">
    <property type="entry name" value="Ankyrin_rpt"/>
</dbReference>
<keyword evidence="1" id="KW-0677">Repeat</keyword>
<keyword evidence="4" id="KW-0175">Coiled coil</keyword>
<evidence type="ECO:0000313" key="7">
    <source>
        <dbReference type="Proteomes" id="UP000076154"/>
    </source>
</evidence>
<evidence type="ECO:0000256" key="4">
    <source>
        <dbReference type="SAM" id="Coils"/>
    </source>
</evidence>
<dbReference type="OrthoDB" id="539213at2759"/>
<reference evidence="6" key="1">
    <citation type="submission" date="2018-04" db="EMBL/GenBank/DDBJ databases">
        <title>Whole genome sequencing of Hypsizygus marmoreus.</title>
        <authorList>
            <person name="Choi I.-G."/>
            <person name="Min B."/>
            <person name="Kim J.-G."/>
            <person name="Kim S."/>
            <person name="Oh Y.-L."/>
            <person name="Kong W.-S."/>
            <person name="Park H."/>
            <person name="Jeong J."/>
            <person name="Song E.-S."/>
        </authorList>
    </citation>
    <scope>NUCLEOTIDE SEQUENCE [LARGE SCALE GENOMIC DNA]</scope>
    <source>
        <strain evidence="6">51987-8</strain>
    </source>
</reference>
<evidence type="ECO:0000256" key="5">
    <source>
        <dbReference type="SAM" id="MobiDB-lite"/>
    </source>
</evidence>
<dbReference type="PROSITE" id="PS50088">
    <property type="entry name" value="ANK_REPEAT"/>
    <property type="match status" value="2"/>
</dbReference>
<feature type="repeat" description="ANK" evidence="3">
    <location>
        <begin position="132"/>
        <end position="164"/>
    </location>
</feature>
<evidence type="ECO:0000256" key="1">
    <source>
        <dbReference type="ARBA" id="ARBA00022737"/>
    </source>
</evidence>
<dbReference type="Proteomes" id="UP000076154">
    <property type="component" value="Unassembled WGS sequence"/>
</dbReference>
<dbReference type="InterPro" id="IPR036770">
    <property type="entry name" value="Ankyrin_rpt-contain_sf"/>
</dbReference>
<dbReference type="Pfam" id="PF12796">
    <property type="entry name" value="Ank_2"/>
    <property type="match status" value="1"/>
</dbReference>
<dbReference type="Gene3D" id="1.25.40.20">
    <property type="entry name" value="Ankyrin repeat-containing domain"/>
    <property type="match status" value="2"/>
</dbReference>
<dbReference type="PANTHER" id="PTHR24123">
    <property type="entry name" value="ANKYRIN REPEAT-CONTAINING"/>
    <property type="match status" value="1"/>
</dbReference>
<dbReference type="STRING" id="39966.A0A369JYD7"/>
<feature type="coiled-coil region" evidence="4">
    <location>
        <begin position="660"/>
        <end position="713"/>
    </location>
</feature>
<feature type="compositionally biased region" description="Polar residues" evidence="5">
    <location>
        <begin position="579"/>
        <end position="596"/>
    </location>
</feature>
<comment type="caution">
    <text evidence="6">The sequence shown here is derived from an EMBL/GenBank/DDBJ whole genome shotgun (WGS) entry which is preliminary data.</text>
</comment>
<dbReference type="SMART" id="SM00248">
    <property type="entry name" value="ANK"/>
    <property type="match status" value="6"/>
</dbReference>
<dbReference type="PROSITE" id="PS50297">
    <property type="entry name" value="ANK_REP_REGION"/>
    <property type="match status" value="1"/>
</dbReference>
<dbReference type="PANTHER" id="PTHR24123:SF33">
    <property type="entry name" value="PROTEIN HOS4"/>
    <property type="match status" value="1"/>
</dbReference>
<organism evidence="6 7">
    <name type="scientific">Hypsizygus marmoreus</name>
    <name type="common">White beech mushroom</name>
    <name type="synonym">Agaricus marmoreus</name>
    <dbReference type="NCBI Taxonomy" id="39966"/>
    <lineage>
        <taxon>Eukaryota</taxon>
        <taxon>Fungi</taxon>
        <taxon>Dikarya</taxon>
        <taxon>Basidiomycota</taxon>
        <taxon>Agaricomycotina</taxon>
        <taxon>Agaricomycetes</taxon>
        <taxon>Agaricomycetidae</taxon>
        <taxon>Agaricales</taxon>
        <taxon>Tricholomatineae</taxon>
        <taxon>Lyophyllaceae</taxon>
        <taxon>Hypsizygus</taxon>
    </lineage>
</organism>
<feature type="repeat" description="ANK" evidence="3">
    <location>
        <begin position="96"/>
        <end position="128"/>
    </location>
</feature>
<protein>
    <submittedName>
        <fullName evidence="6">E3 ubiquitin-protein ligase XBAT33</fullName>
    </submittedName>
</protein>